<feature type="coiled-coil region" evidence="1">
    <location>
        <begin position="50"/>
        <end position="129"/>
    </location>
</feature>
<keyword evidence="1" id="KW-0175">Coiled coil</keyword>
<protein>
    <submittedName>
        <fullName evidence="2">Minor tail protein</fullName>
    </submittedName>
</protein>
<proteinExistence type="predicted"/>
<reference evidence="2" key="1">
    <citation type="journal article" date="2021" name="Proc. Natl. Acad. Sci. U.S.A.">
        <title>A Catalog of Tens of Thousands of Viruses from Human Metagenomes Reveals Hidden Associations with Chronic Diseases.</title>
        <authorList>
            <person name="Tisza M.J."/>
            <person name="Buck C.B."/>
        </authorList>
    </citation>
    <scope>NUCLEOTIDE SEQUENCE</scope>
    <source>
        <strain evidence="2">Cty3u30</strain>
    </source>
</reference>
<sequence>MATRTITTRLAVEGETEFKRSMGAANSELKTLKSEMGLVDAEFKGQANTMKALTKKNEILRKEQEQQTEKVKALKRAVEDAADAYGESDKQTDSYRQQLNRAKKELIEMNDALDENEKYLDEARKSTDKCAKSIDEFGKETGGAQSGLDKFVDVMKDGFSSVGGKGGDLLGMLTNLKGALVGGAIVGGLKAVSDAIIGVVDDTAEYRKIMGTLEVSSQQAGYSTAQTAEAYTRLNGVLGNSQTAATTVANLQAIGLEQNDLMMLIDATTGAWATYGDSIPIDGLSEAINETIQTGKVTGTFADVLNWAGESEDDFNAKLEAANSSSERARIVLRQLSKQDLPEAGRAWRDANGDLIEYNEAQGELDEAMGRLGEALAPVASALKTVFAGAINVAADAVTGLISGVNKAIDAVKKLIGVEDKQREAASKMAGKAASSYSKGGATVRPYANGLDYVPYDGFPAILHEGERVLTRREADDYHDGSGSSKPADIVINLTATLDGKAVSKTVTKYQQRDRRASG</sequence>
<name>A0A8S5Q878_9CAUD</name>
<organism evidence="2">
    <name type="scientific">Siphoviridae sp. cty3u30</name>
    <dbReference type="NCBI Taxonomy" id="2825744"/>
    <lineage>
        <taxon>Viruses</taxon>
        <taxon>Duplodnaviria</taxon>
        <taxon>Heunggongvirae</taxon>
        <taxon>Uroviricota</taxon>
        <taxon>Caudoviricetes</taxon>
    </lineage>
</organism>
<evidence type="ECO:0000313" key="2">
    <source>
        <dbReference type="EMBL" id="DAE15025.1"/>
    </source>
</evidence>
<accession>A0A8S5Q878</accession>
<dbReference type="EMBL" id="BK015598">
    <property type="protein sequence ID" value="DAE15025.1"/>
    <property type="molecule type" value="Genomic_DNA"/>
</dbReference>
<evidence type="ECO:0000256" key="1">
    <source>
        <dbReference type="SAM" id="Coils"/>
    </source>
</evidence>